<feature type="region of interest" description="Disordered" evidence="1">
    <location>
        <begin position="1"/>
        <end position="26"/>
    </location>
</feature>
<proteinExistence type="predicted"/>
<organism evidence="2 3">
    <name type="scientific">Asbolus verrucosus</name>
    <name type="common">Desert ironclad beetle</name>
    <dbReference type="NCBI Taxonomy" id="1661398"/>
    <lineage>
        <taxon>Eukaryota</taxon>
        <taxon>Metazoa</taxon>
        <taxon>Ecdysozoa</taxon>
        <taxon>Arthropoda</taxon>
        <taxon>Hexapoda</taxon>
        <taxon>Insecta</taxon>
        <taxon>Pterygota</taxon>
        <taxon>Neoptera</taxon>
        <taxon>Endopterygota</taxon>
        <taxon>Coleoptera</taxon>
        <taxon>Polyphaga</taxon>
        <taxon>Cucujiformia</taxon>
        <taxon>Tenebrionidae</taxon>
        <taxon>Pimeliinae</taxon>
        <taxon>Asbolus</taxon>
    </lineage>
</organism>
<protein>
    <submittedName>
        <fullName evidence="2">Uncharacterized protein</fullName>
    </submittedName>
</protein>
<dbReference type="AlphaFoldDB" id="A0A482WAT8"/>
<accession>A0A482WAT8</accession>
<evidence type="ECO:0000313" key="2">
    <source>
        <dbReference type="EMBL" id="RZC42184.1"/>
    </source>
</evidence>
<dbReference type="Proteomes" id="UP000292052">
    <property type="component" value="Unassembled WGS sequence"/>
</dbReference>
<sequence length="110" mass="13053">MYPDKSKSNPKENRPKKKPKDEPHRGLMELQHVVFARVHFLRKYMDNLQSNLPLQCVYLDDTWIFENGTVSRSQQDNSHKNVKRIKVDGKRNKPPKRYVADELARQYGVM</sequence>
<keyword evidence="3" id="KW-1185">Reference proteome</keyword>
<comment type="caution">
    <text evidence="2">The sequence shown here is derived from an EMBL/GenBank/DDBJ whole genome shotgun (WGS) entry which is preliminary data.</text>
</comment>
<reference evidence="2 3" key="1">
    <citation type="submission" date="2017-03" db="EMBL/GenBank/DDBJ databases">
        <title>Genome of the blue death feigning beetle - Asbolus verrucosus.</title>
        <authorList>
            <person name="Rider S.D."/>
        </authorList>
    </citation>
    <scope>NUCLEOTIDE SEQUENCE [LARGE SCALE GENOMIC DNA]</scope>
    <source>
        <strain evidence="2">Butters</strain>
        <tissue evidence="2">Head and leg muscle</tissue>
    </source>
</reference>
<gene>
    <name evidence="2" type="ORF">BDFB_012773</name>
</gene>
<name>A0A482WAT8_ASBVE</name>
<dbReference type="EMBL" id="QDEB01010111">
    <property type="protein sequence ID" value="RZC42184.1"/>
    <property type="molecule type" value="Genomic_DNA"/>
</dbReference>
<evidence type="ECO:0000313" key="3">
    <source>
        <dbReference type="Proteomes" id="UP000292052"/>
    </source>
</evidence>
<evidence type="ECO:0000256" key="1">
    <source>
        <dbReference type="SAM" id="MobiDB-lite"/>
    </source>
</evidence>
<dbReference type="OrthoDB" id="6743133at2759"/>